<evidence type="ECO:0000259" key="1">
    <source>
        <dbReference type="PROSITE" id="PS50206"/>
    </source>
</evidence>
<accession>A0ABS5X022</accession>
<dbReference type="PANTHER" id="PTHR45431">
    <property type="entry name" value="RHODANESE-LIKE DOMAIN-CONTAINING PROTEIN 15, CHLOROPLASTIC"/>
    <property type="match status" value="1"/>
</dbReference>
<gene>
    <name evidence="2" type="ORF">KL867_20320</name>
</gene>
<dbReference type="SMART" id="SM00450">
    <property type="entry name" value="RHOD"/>
    <property type="match status" value="1"/>
</dbReference>
<comment type="caution">
    <text evidence="2">The sequence shown here is derived from an EMBL/GenBank/DDBJ whole genome shotgun (WGS) entry which is preliminary data.</text>
</comment>
<dbReference type="Proteomes" id="UP000763802">
    <property type="component" value="Unassembled WGS sequence"/>
</dbReference>
<dbReference type="PANTHER" id="PTHR45431:SF3">
    <property type="entry name" value="RHODANESE-LIKE DOMAIN-CONTAINING PROTEIN 15, CHLOROPLASTIC"/>
    <property type="match status" value="1"/>
</dbReference>
<dbReference type="Gene3D" id="3.40.250.10">
    <property type="entry name" value="Rhodanese-like domain"/>
    <property type="match status" value="1"/>
</dbReference>
<feature type="domain" description="Rhodanese" evidence="1">
    <location>
        <begin position="31"/>
        <end position="140"/>
    </location>
</feature>
<organism evidence="2 3">
    <name type="scientific">Falsiruegeria litorea</name>
    <dbReference type="NCBI Taxonomy" id="1280831"/>
    <lineage>
        <taxon>Bacteria</taxon>
        <taxon>Pseudomonadati</taxon>
        <taxon>Pseudomonadota</taxon>
        <taxon>Alphaproteobacteria</taxon>
        <taxon>Rhodobacterales</taxon>
        <taxon>Roseobacteraceae</taxon>
        <taxon>Falsiruegeria</taxon>
    </lineage>
</organism>
<dbReference type="PROSITE" id="PS50206">
    <property type="entry name" value="RHODANESE_3"/>
    <property type="match status" value="1"/>
</dbReference>
<dbReference type="InterPro" id="IPR052367">
    <property type="entry name" value="Thiosulfate_ST/Rhodanese-like"/>
</dbReference>
<dbReference type="InterPro" id="IPR036873">
    <property type="entry name" value="Rhodanese-like_dom_sf"/>
</dbReference>
<dbReference type="Pfam" id="PF00581">
    <property type="entry name" value="Rhodanese"/>
    <property type="match status" value="1"/>
</dbReference>
<proteinExistence type="predicted"/>
<evidence type="ECO:0000313" key="2">
    <source>
        <dbReference type="EMBL" id="MBT3143410.1"/>
    </source>
</evidence>
<dbReference type="InterPro" id="IPR001763">
    <property type="entry name" value="Rhodanese-like_dom"/>
</dbReference>
<dbReference type="SUPFAM" id="SSF52821">
    <property type="entry name" value="Rhodanese/Cell cycle control phosphatase"/>
    <property type="match status" value="1"/>
</dbReference>
<reference evidence="2 3" key="1">
    <citation type="submission" date="2021-05" db="EMBL/GenBank/DDBJ databases">
        <title>Draft genomes of marine bacteria isolated from model chitin particles.</title>
        <authorList>
            <person name="Datta M.S."/>
            <person name="Schwartzman J.A."/>
            <person name="Cordero O."/>
        </authorList>
    </citation>
    <scope>NUCLEOTIDE SEQUENCE [LARGE SCALE GENOMIC DNA]</scope>
    <source>
        <strain evidence="2 3">4E07</strain>
    </source>
</reference>
<protein>
    <recommendedName>
        <fullName evidence="1">Rhodanese domain-containing protein</fullName>
    </recommendedName>
</protein>
<keyword evidence="3" id="KW-1185">Reference proteome</keyword>
<dbReference type="EMBL" id="JAHHDY010000025">
    <property type="protein sequence ID" value="MBT3143410.1"/>
    <property type="molecule type" value="Genomic_DNA"/>
</dbReference>
<evidence type="ECO:0000313" key="3">
    <source>
        <dbReference type="Proteomes" id="UP000763802"/>
    </source>
</evidence>
<sequence>MTHGIDIPKGKQTVLGLYVTAREAYEMWRADPDKVFILDVRTPEEYGFVGHAEKARNIPLGFVKHRWDDAKNAPVFEPNSRFIESVQQHYKHGDTILVTCRSGGRAAAAVDAMAAIGFRAVYNIVDGMEGDMEKDPSSVFCGQRMKNGWKNAGAPWTYKLNRDLLWLET</sequence>
<name>A0ABS5X022_9RHOB</name>
<dbReference type="RefSeq" id="WP_215194280.1">
    <property type="nucleotide sequence ID" value="NZ_JAHHDY010000025.1"/>
</dbReference>